<dbReference type="InterPro" id="IPR036056">
    <property type="entry name" value="Fibrinogen-like_C"/>
</dbReference>
<dbReference type="InterPro" id="IPR002181">
    <property type="entry name" value="Fibrinogen_a/b/g_C_dom"/>
</dbReference>
<feature type="compositionally biased region" description="Polar residues" evidence="1">
    <location>
        <begin position="193"/>
        <end position="246"/>
    </location>
</feature>
<dbReference type="AlphaFoldDB" id="A0A8W8M727"/>
<evidence type="ECO:0000256" key="1">
    <source>
        <dbReference type="SAM" id="MobiDB-lite"/>
    </source>
</evidence>
<dbReference type="GO" id="GO:0005615">
    <property type="term" value="C:extracellular space"/>
    <property type="evidence" value="ECO:0007669"/>
    <property type="project" value="TreeGrafter"/>
</dbReference>
<feature type="compositionally biased region" description="Polar residues" evidence="1">
    <location>
        <begin position="253"/>
        <end position="282"/>
    </location>
</feature>
<feature type="signal peptide" evidence="2">
    <location>
        <begin position="1"/>
        <end position="17"/>
    </location>
</feature>
<dbReference type="Gene3D" id="3.90.215.10">
    <property type="entry name" value="Gamma Fibrinogen, chain A, domain 1"/>
    <property type="match status" value="1"/>
</dbReference>
<reference evidence="4" key="1">
    <citation type="submission" date="2022-08" db="UniProtKB">
        <authorList>
            <consortium name="EnsemblMetazoa"/>
        </authorList>
    </citation>
    <scope>IDENTIFICATION</scope>
    <source>
        <strain evidence="4">05x7-T-G4-1.051#20</strain>
    </source>
</reference>
<sequence length="528" mass="59194">MLLIISLSTLIFATVTTKIEENRFVFWGTVLPNENISVVLDITIPRHSNAFIRCGAECSTQNNCSGMDVCEEMGQCRIWKTSFAENLNSNDTAVRNCRRYLKVHLLELEQNQQSTMKTNDIVNNQTFAFPIHEQNSLMNITTHTIEPETIYASFDLTTTDEATFSRSPSDSTTESSNLLKTTTTYEASTETSDQGATTTTDQSTHNISSQTGSTLDPYTSESLRPGTTTTNTQVIETLSNASTANTDSKRNEMSTQSGSTTLDLHTTTGKQTSEASTITHSATSDKKAATEPTSYSSASTDISVTESSFAIHSTVANPSSEQTTTGRSDFSCVIMFEFSGGRFHEVPCFNDSYSWIIIQRRYDGSTSFYRNWTDYENGFGSVRSEIWLGNQYIHELTTAGYNILRIELTSFTGEVKQIEYDFSIEDKANNYRLHISERGASDLNSLANSDLALFSTYDNDNDNIRSTNCAELSECASGWWHSKAAWCTDGNLNGIYTDQYMNYHQGIYWFEWDGQWTLKETKMMLRKQ</sequence>
<feature type="domain" description="Fibrinogen C-terminal" evidence="3">
    <location>
        <begin position="323"/>
        <end position="528"/>
    </location>
</feature>
<evidence type="ECO:0000256" key="2">
    <source>
        <dbReference type="SAM" id="SignalP"/>
    </source>
</evidence>
<name>A0A8W8M727_MAGGI</name>
<dbReference type="Pfam" id="PF00147">
    <property type="entry name" value="Fibrinogen_C"/>
    <property type="match status" value="1"/>
</dbReference>
<keyword evidence="5" id="KW-1185">Reference proteome</keyword>
<evidence type="ECO:0000313" key="5">
    <source>
        <dbReference type="Proteomes" id="UP000005408"/>
    </source>
</evidence>
<dbReference type="InterPro" id="IPR014716">
    <property type="entry name" value="Fibrinogen_a/b/g_C_1"/>
</dbReference>
<feature type="chain" id="PRO_5036447320" description="Fibrinogen C-terminal domain-containing protein" evidence="2">
    <location>
        <begin position="18"/>
        <end position="528"/>
    </location>
</feature>
<accession>A0A8W8M727</accession>
<proteinExistence type="predicted"/>
<evidence type="ECO:0000313" key="4">
    <source>
        <dbReference type="EnsemblMetazoa" id="G31660.1:cds"/>
    </source>
</evidence>
<dbReference type="PROSITE" id="PS51406">
    <property type="entry name" value="FIBRINOGEN_C_2"/>
    <property type="match status" value="1"/>
</dbReference>
<feature type="compositionally biased region" description="Low complexity" evidence="1">
    <location>
        <begin position="165"/>
        <end position="192"/>
    </location>
</feature>
<evidence type="ECO:0000259" key="3">
    <source>
        <dbReference type="PROSITE" id="PS51406"/>
    </source>
</evidence>
<protein>
    <recommendedName>
        <fullName evidence="3">Fibrinogen C-terminal domain-containing protein</fullName>
    </recommendedName>
</protein>
<keyword evidence="2" id="KW-0732">Signal</keyword>
<dbReference type="SMART" id="SM00186">
    <property type="entry name" value="FBG"/>
    <property type="match status" value="1"/>
</dbReference>
<dbReference type="PANTHER" id="PTHR19143">
    <property type="entry name" value="FIBRINOGEN/TENASCIN/ANGIOPOEITIN"/>
    <property type="match status" value="1"/>
</dbReference>
<dbReference type="EnsemblMetazoa" id="G31660.1">
    <property type="protein sequence ID" value="G31660.1:cds"/>
    <property type="gene ID" value="G31660"/>
</dbReference>
<dbReference type="SUPFAM" id="SSF56496">
    <property type="entry name" value="Fibrinogen C-terminal domain-like"/>
    <property type="match status" value="1"/>
</dbReference>
<feature type="region of interest" description="Disordered" evidence="1">
    <location>
        <begin position="162"/>
        <end position="299"/>
    </location>
</feature>
<dbReference type="PANTHER" id="PTHR19143:SF444">
    <property type="entry name" value="PROTEIN SCABROUS"/>
    <property type="match status" value="1"/>
</dbReference>
<dbReference type="Proteomes" id="UP000005408">
    <property type="component" value="Unassembled WGS sequence"/>
</dbReference>
<organism evidence="4 5">
    <name type="scientific">Magallana gigas</name>
    <name type="common">Pacific oyster</name>
    <name type="synonym">Crassostrea gigas</name>
    <dbReference type="NCBI Taxonomy" id="29159"/>
    <lineage>
        <taxon>Eukaryota</taxon>
        <taxon>Metazoa</taxon>
        <taxon>Spiralia</taxon>
        <taxon>Lophotrochozoa</taxon>
        <taxon>Mollusca</taxon>
        <taxon>Bivalvia</taxon>
        <taxon>Autobranchia</taxon>
        <taxon>Pteriomorphia</taxon>
        <taxon>Ostreida</taxon>
        <taxon>Ostreoidea</taxon>
        <taxon>Ostreidae</taxon>
        <taxon>Magallana</taxon>
    </lineage>
</organism>
<dbReference type="InterPro" id="IPR050373">
    <property type="entry name" value="Fibrinogen_C-term_domain"/>
</dbReference>